<keyword evidence="3" id="KW-1185">Reference proteome</keyword>
<dbReference type="RefSeq" id="WP_068664419.1">
    <property type="nucleotide sequence ID" value="NZ_CP015520.1"/>
</dbReference>
<keyword evidence="1" id="KW-1133">Transmembrane helix</keyword>
<dbReference type="GeneID" id="28494905"/>
<reference evidence="3" key="1">
    <citation type="journal article" date="2016" name="Syst. Appl. Microbiol.">
        <title>Thermococcus piezophilus sp. nov., a novel hyperthermophilic and piezophilic archaeon with a broad pressure range for growth, isolated from a deepest hydrothermal vent at the Mid-Cayman Rise.</title>
        <authorList>
            <person name="Dalmasso C."/>
            <person name="Oger P."/>
            <person name="Selva G."/>
            <person name="Courtine D."/>
            <person name="L'Haridon S."/>
            <person name="Garlaschelli A."/>
            <person name="Roussel E."/>
            <person name="Miyazaki J."/>
            <person name="Reveillaud J."/>
            <person name="Jebbar M."/>
            <person name="Takai K."/>
            <person name="Maignien L."/>
            <person name="Alain K."/>
        </authorList>
    </citation>
    <scope>NUCLEOTIDE SEQUENCE [LARGE SCALE GENOMIC DNA]</scope>
    <source>
        <strain evidence="3">CDGS</strain>
    </source>
</reference>
<organism evidence="2 3">
    <name type="scientific">Thermococcus piezophilus</name>
    <dbReference type="NCBI Taxonomy" id="1712654"/>
    <lineage>
        <taxon>Archaea</taxon>
        <taxon>Methanobacteriati</taxon>
        <taxon>Methanobacteriota</taxon>
        <taxon>Thermococci</taxon>
        <taxon>Thermococcales</taxon>
        <taxon>Thermococcaceae</taxon>
        <taxon>Thermococcus</taxon>
    </lineage>
</organism>
<dbReference type="Proteomes" id="UP000076969">
    <property type="component" value="Chromosome"/>
</dbReference>
<keyword evidence="1" id="KW-0812">Transmembrane</keyword>
<dbReference type="EMBL" id="CP015520">
    <property type="protein sequence ID" value="ANF22077.1"/>
    <property type="molecule type" value="Genomic_DNA"/>
</dbReference>
<dbReference type="OrthoDB" id="102233at2157"/>
<gene>
    <name evidence="2" type="ORF">A7C91_01885</name>
</gene>
<dbReference type="AlphaFoldDB" id="A0A172WF77"/>
<feature type="transmembrane region" description="Helical" evidence="1">
    <location>
        <begin position="57"/>
        <end position="78"/>
    </location>
</feature>
<accession>A0A172WF77</accession>
<dbReference type="KEGG" id="tpie:A7C91_01885"/>
<evidence type="ECO:0000256" key="1">
    <source>
        <dbReference type="SAM" id="Phobius"/>
    </source>
</evidence>
<evidence type="ECO:0000313" key="2">
    <source>
        <dbReference type="EMBL" id="ANF22077.1"/>
    </source>
</evidence>
<name>A0A172WF77_9EURY</name>
<keyword evidence="1" id="KW-0472">Membrane</keyword>
<evidence type="ECO:0000313" key="3">
    <source>
        <dbReference type="Proteomes" id="UP000076969"/>
    </source>
</evidence>
<proteinExistence type="predicted"/>
<sequence length="81" mass="8796">MYRVDVPNGSTLITPSGILKGPGKIHLKLRGVYFYYPGPMNETVVVRLIPKPEIGNLALYLGLGFIGGVSVALAFRVFGFE</sequence>
<protein>
    <submittedName>
        <fullName evidence="2">Uncharacterized protein</fullName>
    </submittedName>
</protein>